<sequence>MKLISCWVVFALVIVCNDTNAQISFKTEYIGNSPLLDDNGNRIGDSEGAALVYKGGINIPFSTKVDKKNLPIIWGIGASASYTSFDNEKITEDLVLSEMLGLQATLYHIRPLNEKWYMMANIGVGIYTPNTKLSKIRYGNFLGNIGVIFIKKIRPTLEIGFGAAINNTFGYPMLFPALYFNWMYEGHFIFSVSMMDGGEMSVKYNVNKQLSLSLIAEMSGQGVMLKKNNQEMMFSHQYIIMGVRPEFKVNKYISIPITVGASMMRSAGYDKRSLKGIFSNTGTDSDFKDSFYVSGGIKLGF</sequence>
<gene>
    <name evidence="3" type="ORF">EE52_0216800</name>
</gene>
<proteinExistence type="predicted"/>
<dbReference type="PATRIC" id="fig|817.53.peg.3465"/>
<protein>
    <recommendedName>
        <fullName evidence="2">DUF6268 domain-containing protein</fullName>
    </recommendedName>
</protein>
<dbReference type="InterPro" id="IPR046235">
    <property type="entry name" value="DUF6268"/>
</dbReference>
<reference evidence="3" key="1">
    <citation type="book" date="2014" name="THE 24TH EUROPEAN CONGRESS OF CLINICAL MICROBIOLOGY AND INFECTIOUS DISEASES" publisher="ECCMID 2014" city="Barcelona, Spain">
        <title>Identification of resistance genes in three multidrug-resistant Bacteroides fragilis isolates by whole genome sequencing.</title>
        <editorList>
            <person name="Unknown"/>
            <person name="A."/>
        </editorList>
        <authorList>
            <person name="Sydenham T.V."/>
            <person name="Hasman H."/>
            <person name="Wang M."/>
            <person name="Soki J."/>
            <person name="Nagy E."/>
            <person name="Justesen U.S."/>
        </authorList>
    </citation>
    <scope>NUCLEOTIDE SEQUENCE</scope>
    <source>
        <strain evidence="3">DCMOUH0018B</strain>
    </source>
</reference>
<evidence type="ECO:0000256" key="1">
    <source>
        <dbReference type="SAM" id="SignalP"/>
    </source>
</evidence>
<feature type="signal peptide" evidence="1">
    <location>
        <begin position="1"/>
        <end position="21"/>
    </location>
</feature>
<dbReference type="Pfam" id="PF19783">
    <property type="entry name" value="DUF6268"/>
    <property type="match status" value="1"/>
</dbReference>
<organism evidence="3">
    <name type="scientific">Bacteroides fragilis</name>
    <dbReference type="NCBI Taxonomy" id="817"/>
    <lineage>
        <taxon>Bacteria</taxon>
        <taxon>Pseudomonadati</taxon>
        <taxon>Bacteroidota</taxon>
        <taxon>Bacteroidia</taxon>
        <taxon>Bacteroidales</taxon>
        <taxon>Bacteroidaceae</taxon>
        <taxon>Bacteroides</taxon>
    </lineage>
</organism>
<comment type="caution">
    <text evidence="3">The sequence shown here is derived from an EMBL/GenBank/DDBJ whole genome shotgun (WGS) entry which is preliminary data.</text>
</comment>
<feature type="chain" id="PRO_5044366676" description="DUF6268 domain-containing protein" evidence="1">
    <location>
        <begin position="22"/>
        <end position="301"/>
    </location>
</feature>
<name>A0A0I9S7G4_BACFG</name>
<feature type="domain" description="DUF6268" evidence="2">
    <location>
        <begin position="18"/>
        <end position="299"/>
    </location>
</feature>
<accession>A0A0I9S7G4</accession>
<dbReference type="RefSeq" id="WP_044301364.1">
    <property type="nucleotide sequence ID" value="NZ_CP036542.1"/>
</dbReference>
<dbReference type="AlphaFoldDB" id="A0A0I9S7G4"/>
<dbReference type="EMBL" id="JMZZ02000213">
    <property type="protein sequence ID" value="KFX73695.1"/>
    <property type="molecule type" value="Genomic_DNA"/>
</dbReference>
<reference evidence="3" key="2">
    <citation type="submission" date="2014-07" db="EMBL/GenBank/DDBJ databases">
        <title>Genetics and epidemiology of antimicrobial resistance in B. fragilis group.</title>
        <authorList>
            <person name="Sydenham T.V."/>
            <person name="Hasman H."/>
            <person name="Kemp M."/>
            <person name="Justesen U.S."/>
        </authorList>
    </citation>
    <scope>NUCLEOTIDE SEQUENCE [LARGE SCALE GENOMIC DNA]</scope>
    <source>
        <strain evidence="3">DCMOUH0018B</strain>
    </source>
</reference>
<keyword evidence="1" id="KW-0732">Signal</keyword>
<evidence type="ECO:0000313" key="3">
    <source>
        <dbReference type="EMBL" id="KFX73695.1"/>
    </source>
</evidence>
<evidence type="ECO:0000259" key="2">
    <source>
        <dbReference type="Pfam" id="PF19783"/>
    </source>
</evidence>